<dbReference type="InterPro" id="IPR000683">
    <property type="entry name" value="Gfo/Idh/MocA-like_OxRdtase_N"/>
</dbReference>
<organism evidence="4 5">
    <name type="scientific">Niallia oryzisoli</name>
    <dbReference type="NCBI Taxonomy" id="1737571"/>
    <lineage>
        <taxon>Bacteria</taxon>
        <taxon>Bacillati</taxon>
        <taxon>Bacillota</taxon>
        <taxon>Bacilli</taxon>
        <taxon>Bacillales</taxon>
        <taxon>Bacillaceae</taxon>
        <taxon>Niallia</taxon>
    </lineage>
</organism>
<dbReference type="Gene3D" id="3.40.50.720">
    <property type="entry name" value="NAD(P)-binding Rossmann-like Domain"/>
    <property type="match status" value="1"/>
</dbReference>
<dbReference type="EMBL" id="CP137640">
    <property type="protein sequence ID" value="WVX80575.1"/>
    <property type="molecule type" value="Genomic_DNA"/>
</dbReference>
<keyword evidence="1" id="KW-0560">Oxidoreductase</keyword>
<dbReference type="InterPro" id="IPR050463">
    <property type="entry name" value="Gfo/Idh/MocA_oxidrdct_glycsds"/>
</dbReference>
<gene>
    <name evidence="4" type="ORF">R4Z09_25580</name>
</gene>
<dbReference type="Gene3D" id="3.30.360.10">
    <property type="entry name" value="Dihydrodipicolinate Reductase, domain 2"/>
    <property type="match status" value="1"/>
</dbReference>
<reference evidence="4 5" key="1">
    <citation type="submission" date="2023-10" db="EMBL/GenBank/DDBJ databases">
        <title>Niallia locisalis sp.nov. isolated from a salt pond sample.</title>
        <authorList>
            <person name="Li X.-J."/>
            <person name="Dong L."/>
        </authorList>
    </citation>
    <scope>NUCLEOTIDE SEQUENCE [LARGE SCALE GENOMIC DNA]</scope>
    <source>
        <strain evidence="4 5">DSM 29761</strain>
    </source>
</reference>
<evidence type="ECO:0000313" key="4">
    <source>
        <dbReference type="EMBL" id="WVX80575.1"/>
    </source>
</evidence>
<dbReference type="InterPro" id="IPR036291">
    <property type="entry name" value="NAD(P)-bd_dom_sf"/>
</dbReference>
<dbReference type="Pfam" id="PF22725">
    <property type="entry name" value="GFO_IDH_MocA_C3"/>
    <property type="match status" value="1"/>
</dbReference>
<dbReference type="Pfam" id="PF01408">
    <property type="entry name" value="GFO_IDH_MocA"/>
    <property type="match status" value="1"/>
</dbReference>
<dbReference type="PANTHER" id="PTHR43818:SF11">
    <property type="entry name" value="BCDNA.GH03377"/>
    <property type="match status" value="1"/>
</dbReference>
<sequence>MKFEKVRWGIIGCGDVTEVKSGPALQKIGNSELVAVMRRTGVLAKDYAERHDVPKWYDDADALINDPDVDAVYIATPPSSHKEYTIEVAKAGKPVYVEKPMALNFTECSEMIAACNAAGVPLYVAYYRRALPRFLKVKELLENKAVGDVRFVSTKLYQKASDNVLDSKNLPWRVQPEIAGGGLFFDLASHTLDLFDFLFGPIKDVQGFASNQAGYYRAEDIVTGTYRFESGVHGIGSWCFTAFDDVDVNEIVGSKGKISFSTFGNEPIVLKTTSGTEQWRFEAPLHVHQPLLETIVADLLEGSSQCSSIGVTAARTNWVMGKINGWSL</sequence>
<evidence type="ECO:0000259" key="2">
    <source>
        <dbReference type="Pfam" id="PF01408"/>
    </source>
</evidence>
<evidence type="ECO:0000259" key="3">
    <source>
        <dbReference type="Pfam" id="PF22725"/>
    </source>
</evidence>
<dbReference type="SUPFAM" id="SSF51735">
    <property type="entry name" value="NAD(P)-binding Rossmann-fold domains"/>
    <property type="match status" value="1"/>
</dbReference>
<keyword evidence="5" id="KW-1185">Reference proteome</keyword>
<proteinExistence type="predicted"/>
<protein>
    <submittedName>
        <fullName evidence="4">Gfo/Idh/MocA family oxidoreductase</fullName>
    </submittedName>
</protein>
<dbReference type="Proteomes" id="UP001357223">
    <property type="component" value="Chromosome"/>
</dbReference>
<dbReference type="InterPro" id="IPR055170">
    <property type="entry name" value="GFO_IDH_MocA-like_dom"/>
</dbReference>
<name>A0ABZ2CDJ6_9BACI</name>
<feature type="domain" description="GFO/IDH/MocA-like oxidoreductase" evidence="3">
    <location>
        <begin position="134"/>
        <end position="258"/>
    </location>
</feature>
<dbReference type="RefSeq" id="WP_338449506.1">
    <property type="nucleotide sequence ID" value="NZ_CP137640.1"/>
</dbReference>
<evidence type="ECO:0000313" key="5">
    <source>
        <dbReference type="Proteomes" id="UP001357223"/>
    </source>
</evidence>
<accession>A0ABZ2CDJ6</accession>
<feature type="domain" description="Gfo/Idh/MocA-like oxidoreductase N-terminal" evidence="2">
    <location>
        <begin position="6"/>
        <end position="126"/>
    </location>
</feature>
<dbReference type="SUPFAM" id="SSF55347">
    <property type="entry name" value="Glyceraldehyde-3-phosphate dehydrogenase-like, C-terminal domain"/>
    <property type="match status" value="1"/>
</dbReference>
<evidence type="ECO:0000256" key="1">
    <source>
        <dbReference type="ARBA" id="ARBA00023002"/>
    </source>
</evidence>
<dbReference type="PANTHER" id="PTHR43818">
    <property type="entry name" value="BCDNA.GH03377"/>
    <property type="match status" value="1"/>
</dbReference>